<accession>A0A371PJI6</accession>
<dbReference type="RefSeq" id="WP_116042793.1">
    <property type="nucleotide sequence ID" value="NZ_QUBQ01000001.1"/>
</dbReference>
<organism evidence="1 2">
    <name type="scientific">Paenibacillus paeoniae</name>
    <dbReference type="NCBI Taxonomy" id="2292705"/>
    <lineage>
        <taxon>Bacteria</taxon>
        <taxon>Bacillati</taxon>
        <taxon>Bacillota</taxon>
        <taxon>Bacilli</taxon>
        <taxon>Bacillales</taxon>
        <taxon>Paenibacillaceae</taxon>
        <taxon>Paenibacillus</taxon>
    </lineage>
</organism>
<sequence length="231" mass="26893">MTTPPKIFVAVQKHKLGEWLPEQELPLHVKGEFKGEPFQVKEYEGLRFRFVSDDSDDRMVVEKFDLEIMEQFGPGESIVLTRPGDSDDMLVPGDYAVAVRTKRTSYEAFYRIEPKNMGWGQLLNLRNYLEQKLTGLSSDLLKRRSGTSEDDLEQMPSALKVYQHVQKNFNQLRHHLDSIVEDSIRDVVQIYGIRNYSRKPDAKSQRWLSKRGSAKNATFMTPIFFNEKHTY</sequence>
<keyword evidence="2" id="KW-1185">Reference proteome</keyword>
<comment type="caution">
    <text evidence="1">The sequence shown here is derived from an EMBL/GenBank/DDBJ whole genome shotgun (WGS) entry which is preliminary data.</text>
</comment>
<evidence type="ECO:0000313" key="1">
    <source>
        <dbReference type="EMBL" id="REK76095.1"/>
    </source>
</evidence>
<gene>
    <name evidence="1" type="ORF">DX130_03240</name>
</gene>
<protein>
    <recommendedName>
        <fullName evidence="3">DUF2357 domain-containing protein</fullName>
    </recommendedName>
</protein>
<name>A0A371PJI6_9BACL</name>
<reference evidence="1 2" key="1">
    <citation type="submission" date="2018-08" db="EMBL/GenBank/DDBJ databases">
        <title>Paenibacillus sp. M4BSY-1, whole genome shotgun sequence.</title>
        <authorList>
            <person name="Tuo L."/>
        </authorList>
    </citation>
    <scope>NUCLEOTIDE SEQUENCE [LARGE SCALE GENOMIC DNA]</scope>
    <source>
        <strain evidence="1 2">M4BSY-1</strain>
    </source>
</reference>
<evidence type="ECO:0000313" key="2">
    <source>
        <dbReference type="Proteomes" id="UP000261905"/>
    </source>
</evidence>
<dbReference type="AlphaFoldDB" id="A0A371PJI6"/>
<dbReference type="Proteomes" id="UP000261905">
    <property type="component" value="Unassembled WGS sequence"/>
</dbReference>
<dbReference type="OrthoDB" id="1632997at2"/>
<proteinExistence type="predicted"/>
<dbReference type="EMBL" id="QUBQ01000001">
    <property type="protein sequence ID" value="REK76095.1"/>
    <property type="molecule type" value="Genomic_DNA"/>
</dbReference>
<evidence type="ECO:0008006" key="3">
    <source>
        <dbReference type="Google" id="ProtNLM"/>
    </source>
</evidence>